<keyword evidence="8" id="KW-1015">Disulfide bond</keyword>
<dbReference type="Pfam" id="PF00431">
    <property type="entry name" value="CUB"/>
    <property type="match status" value="1"/>
</dbReference>
<dbReference type="PANTHER" id="PTHR10127:SF893">
    <property type="entry name" value="METALLOENDOPEPTIDASE"/>
    <property type="match status" value="1"/>
</dbReference>
<evidence type="ECO:0000256" key="2">
    <source>
        <dbReference type="ARBA" id="ARBA00022536"/>
    </source>
</evidence>
<dbReference type="GO" id="GO:0004222">
    <property type="term" value="F:metalloendopeptidase activity"/>
    <property type="evidence" value="ECO:0007669"/>
    <property type="project" value="UniProtKB-UniRule"/>
</dbReference>
<reference evidence="15 16" key="1">
    <citation type="journal article" date="2020" name="Cell">
        <title>Large-Scale Comparative Analyses of Tick Genomes Elucidate Their Genetic Diversity and Vector Capacities.</title>
        <authorList>
            <consortium name="Tick Genome and Microbiome Consortium (TIGMIC)"/>
            <person name="Jia N."/>
            <person name="Wang J."/>
            <person name="Shi W."/>
            <person name="Du L."/>
            <person name="Sun Y."/>
            <person name="Zhan W."/>
            <person name="Jiang J.F."/>
            <person name="Wang Q."/>
            <person name="Zhang B."/>
            <person name="Ji P."/>
            <person name="Bell-Sakyi L."/>
            <person name="Cui X.M."/>
            <person name="Yuan T.T."/>
            <person name="Jiang B.G."/>
            <person name="Yang W.F."/>
            <person name="Lam T.T."/>
            <person name="Chang Q.C."/>
            <person name="Ding S.J."/>
            <person name="Wang X.J."/>
            <person name="Zhu J.G."/>
            <person name="Ruan X.D."/>
            <person name="Zhao L."/>
            <person name="Wei J.T."/>
            <person name="Ye R.Z."/>
            <person name="Que T.C."/>
            <person name="Du C.H."/>
            <person name="Zhou Y.H."/>
            <person name="Cheng J.X."/>
            <person name="Dai P.F."/>
            <person name="Guo W.B."/>
            <person name="Han X.H."/>
            <person name="Huang E.J."/>
            <person name="Li L.F."/>
            <person name="Wei W."/>
            <person name="Gao Y.C."/>
            <person name="Liu J.Z."/>
            <person name="Shao H.Z."/>
            <person name="Wang X."/>
            <person name="Wang C.C."/>
            <person name="Yang T.C."/>
            <person name="Huo Q.B."/>
            <person name="Li W."/>
            <person name="Chen H.Y."/>
            <person name="Chen S.E."/>
            <person name="Zhou L.G."/>
            <person name="Ni X.B."/>
            <person name="Tian J.H."/>
            <person name="Sheng Y."/>
            <person name="Liu T."/>
            <person name="Pan Y.S."/>
            <person name="Xia L.Y."/>
            <person name="Li J."/>
            <person name="Zhao F."/>
            <person name="Cao W.C."/>
        </authorList>
    </citation>
    <scope>NUCLEOTIDE SEQUENCE [LARGE SCALE GENOMIC DNA]</scope>
    <source>
        <strain evidence="15">HaeL-2018</strain>
    </source>
</reference>
<evidence type="ECO:0000256" key="12">
    <source>
        <dbReference type="RuleBase" id="RU361183"/>
    </source>
</evidence>
<keyword evidence="16" id="KW-1185">Reference proteome</keyword>
<evidence type="ECO:0000256" key="6">
    <source>
        <dbReference type="ARBA" id="ARBA00022833"/>
    </source>
</evidence>
<keyword evidence="6 11" id="KW-0862">Zinc</keyword>
<evidence type="ECO:0000256" key="7">
    <source>
        <dbReference type="ARBA" id="ARBA00023049"/>
    </source>
</evidence>
<dbReference type="InterPro" id="IPR024079">
    <property type="entry name" value="MetalloPept_cat_dom_sf"/>
</dbReference>
<keyword evidence="5 11" id="KW-0378">Hydrolase</keyword>
<evidence type="ECO:0000256" key="1">
    <source>
        <dbReference type="ARBA" id="ARBA00011245"/>
    </source>
</evidence>
<evidence type="ECO:0000256" key="9">
    <source>
        <dbReference type="ARBA" id="ARBA00025529"/>
    </source>
</evidence>
<dbReference type="EMBL" id="JABSTR010000011">
    <property type="protein sequence ID" value="KAH9381560.1"/>
    <property type="molecule type" value="Genomic_DNA"/>
</dbReference>
<dbReference type="GO" id="GO:0008270">
    <property type="term" value="F:zinc ion binding"/>
    <property type="evidence" value="ECO:0007669"/>
    <property type="project" value="UniProtKB-UniRule"/>
</dbReference>
<dbReference type="EC" id="3.4.24.-" evidence="12"/>
<comment type="caution">
    <text evidence="15">The sequence shown here is derived from an EMBL/GenBank/DDBJ whole genome shotgun (WGS) entry which is preliminary data.</text>
</comment>
<dbReference type="Gene3D" id="3.40.390.10">
    <property type="entry name" value="Collagenase (Catalytic Domain)"/>
    <property type="match status" value="2"/>
</dbReference>
<dbReference type="SUPFAM" id="SSF55486">
    <property type="entry name" value="Metalloproteases ('zincins'), catalytic domain"/>
    <property type="match status" value="1"/>
</dbReference>
<keyword evidence="3 11" id="KW-0645">Protease</keyword>
<dbReference type="PANTHER" id="PTHR10127">
    <property type="entry name" value="DISCOIDIN, CUB, EGF, LAMININ , AND ZINC METALLOPROTEASE DOMAIN CONTAINING"/>
    <property type="match status" value="1"/>
</dbReference>
<dbReference type="InterPro" id="IPR000742">
    <property type="entry name" value="EGF"/>
</dbReference>
<feature type="chain" id="PRO_5039961292" description="Metalloendopeptidase" evidence="12">
    <location>
        <begin position="21"/>
        <end position="569"/>
    </location>
</feature>
<keyword evidence="7 11" id="KW-0482">Metalloprotease</keyword>
<dbReference type="Pfam" id="PF01400">
    <property type="entry name" value="Astacin"/>
    <property type="match status" value="2"/>
</dbReference>
<evidence type="ECO:0000256" key="11">
    <source>
        <dbReference type="PROSITE-ProRule" id="PRU01211"/>
    </source>
</evidence>
<feature type="binding site" evidence="11">
    <location>
        <position position="311"/>
    </location>
    <ligand>
        <name>Zn(2+)</name>
        <dbReference type="ChEBI" id="CHEBI:29105"/>
        <note>catalytic</note>
    </ligand>
</feature>
<dbReference type="PROSITE" id="PS00022">
    <property type="entry name" value="EGF_1"/>
    <property type="match status" value="1"/>
</dbReference>
<accession>A0A9J6H3H4</accession>
<dbReference type="InterPro" id="IPR035914">
    <property type="entry name" value="Sperma_CUB_dom_sf"/>
</dbReference>
<gene>
    <name evidence="15" type="ORF">HPB48_005465</name>
</gene>
<dbReference type="Proteomes" id="UP000821853">
    <property type="component" value="Chromosome 9"/>
</dbReference>
<feature type="binding site" evidence="11">
    <location>
        <position position="307"/>
    </location>
    <ligand>
        <name>Zn(2+)</name>
        <dbReference type="ChEBI" id="CHEBI:29105"/>
        <note>catalytic</note>
    </ligand>
</feature>
<comment type="subunit">
    <text evidence="1">Monomer.</text>
</comment>
<dbReference type="SUPFAM" id="SSF49854">
    <property type="entry name" value="Spermadhesin, CUB domain"/>
    <property type="match status" value="1"/>
</dbReference>
<dbReference type="GO" id="GO:0006508">
    <property type="term" value="P:proteolysis"/>
    <property type="evidence" value="ECO:0007669"/>
    <property type="project" value="UniProtKB-KW"/>
</dbReference>
<protein>
    <recommendedName>
        <fullName evidence="12">Metalloendopeptidase</fullName>
        <ecNumber evidence="12">3.4.24.-</ecNumber>
    </recommendedName>
</protein>
<comment type="caution">
    <text evidence="10">Lacks conserved residue(s) required for the propagation of feature annotation.</text>
</comment>
<feature type="domain" description="CUB" evidence="13">
    <location>
        <begin position="442"/>
        <end position="567"/>
    </location>
</feature>
<keyword evidence="4 11" id="KW-0479">Metal-binding</keyword>
<comment type="function">
    <text evidence="9">Zinc metalloprotease. Provoques deadhesion of endothelial cells from cell cultures, and also degradation of fibronectin, fibrinogen and gelatin in vitro. Its role in the venom is not fully understood but it might act as a spreading factor that facilitates diffusion of other venom toxins. Alternatively, it might be involved in the proteolytic processing of other venom toxins or it might play a role in extra-oral digestion of prey.</text>
</comment>
<evidence type="ECO:0000259" key="13">
    <source>
        <dbReference type="PROSITE" id="PS01180"/>
    </source>
</evidence>
<dbReference type="PRINTS" id="PR00480">
    <property type="entry name" value="ASTACIN"/>
</dbReference>
<keyword evidence="12" id="KW-0732">Signal</keyword>
<evidence type="ECO:0000259" key="14">
    <source>
        <dbReference type="PROSITE" id="PS51864"/>
    </source>
</evidence>
<proteinExistence type="predicted"/>
<dbReference type="CDD" id="cd00041">
    <property type="entry name" value="CUB"/>
    <property type="match status" value="1"/>
</dbReference>
<dbReference type="AlphaFoldDB" id="A0A9J6H3H4"/>
<keyword evidence="2" id="KW-0245">EGF-like domain</keyword>
<evidence type="ECO:0000256" key="3">
    <source>
        <dbReference type="ARBA" id="ARBA00022670"/>
    </source>
</evidence>
<organism evidence="15 16">
    <name type="scientific">Haemaphysalis longicornis</name>
    <name type="common">Bush tick</name>
    <dbReference type="NCBI Taxonomy" id="44386"/>
    <lineage>
        <taxon>Eukaryota</taxon>
        <taxon>Metazoa</taxon>
        <taxon>Ecdysozoa</taxon>
        <taxon>Arthropoda</taxon>
        <taxon>Chelicerata</taxon>
        <taxon>Arachnida</taxon>
        <taxon>Acari</taxon>
        <taxon>Parasitiformes</taxon>
        <taxon>Ixodida</taxon>
        <taxon>Ixodoidea</taxon>
        <taxon>Ixodidae</taxon>
        <taxon>Haemaphysalinae</taxon>
        <taxon>Haemaphysalis</taxon>
    </lineage>
</organism>
<dbReference type="PROSITE" id="PS01180">
    <property type="entry name" value="CUB"/>
    <property type="match status" value="1"/>
</dbReference>
<dbReference type="InterPro" id="IPR000859">
    <property type="entry name" value="CUB_dom"/>
</dbReference>
<feature type="domain" description="Peptidase M12A" evidence="14">
    <location>
        <begin position="229"/>
        <end position="410"/>
    </location>
</feature>
<dbReference type="SMART" id="SM00235">
    <property type="entry name" value="ZnMc"/>
    <property type="match status" value="1"/>
</dbReference>
<evidence type="ECO:0000256" key="4">
    <source>
        <dbReference type="ARBA" id="ARBA00022723"/>
    </source>
</evidence>
<evidence type="ECO:0000313" key="16">
    <source>
        <dbReference type="Proteomes" id="UP000821853"/>
    </source>
</evidence>
<dbReference type="OMA" id="TATNCED"/>
<dbReference type="SMART" id="SM00042">
    <property type="entry name" value="CUB"/>
    <property type="match status" value="1"/>
</dbReference>
<dbReference type="InterPro" id="IPR001506">
    <property type="entry name" value="Peptidase_M12A"/>
</dbReference>
<dbReference type="PROSITE" id="PS51257">
    <property type="entry name" value="PROKAR_LIPOPROTEIN"/>
    <property type="match status" value="1"/>
</dbReference>
<evidence type="ECO:0000256" key="5">
    <source>
        <dbReference type="ARBA" id="ARBA00022801"/>
    </source>
</evidence>
<dbReference type="PROSITE" id="PS51864">
    <property type="entry name" value="ASTACIN"/>
    <property type="match status" value="1"/>
</dbReference>
<dbReference type="Gene3D" id="2.60.120.290">
    <property type="entry name" value="Spermadhesin, CUB domain"/>
    <property type="match status" value="1"/>
</dbReference>
<sequence length="569" mass="65755">MTKGVWKLVVVALVIAGAACENELDFNIELLYDAVDSALDKPQVNRLILSVFRIAADPKRPTYPADGTRRARQTLPRIIDRILGRRKPLPAFQRLKETPHHRIVTWSTFGRHRDELEEMYIAGGRMYYRLGENTATNCEDSPSLQNYSLASAREEYCETFSPPYRSRKAWSTFRSLLWTATIEGLIPGKPEVTEEKIEKTQMFERMMHEVPKLDDGQRMFQGDMLMSEQDLLDMYDISPSRPLTWPGGIVPYKSAKAVTRNEADLIRRAIAHWMNNTCLMFRELQQGRHHHRLHTLRKRPRLPTVVHEIGHAVGFLHEQSRADRNRFVVVNYGNILDGLRSQFDPDQRKRQYGARYDYTSVMHYSPTAFAASPDMKTITPVNPLLAPLIQRQNGLTFRDRSKANFLYQCDAACTNKPQCRNEGFVDQSCKCVCPPNTEGELCETQRRPYYTRPNCGGRVIRARTIRSPGHPSRQRPDDGVCVWWIQAPPNRKVQLTFRDFELYGRVRTYCIYDRFEIRLQSLYMGQTFCGKEIKPGNVVTSVGRDAIIEYRPYTSFKRGFAVEVKFVPA</sequence>
<feature type="active site" evidence="11">
    <location>
        <position position="308"/>
    </location>
</feature>
<dbReference type="InterPro" id="IPR006026">
    <property type="entry name" value="Peptidase_Metallo"/>
</dbReference>
<evidence type="ECO:0000256" key="10">
    <source>
        <dbReference type="PROSITE-ProRule" id="PRU00059"/>
    </source>
</evidence>
<feature type="signal peptide" evidence="12">
    <location>
        <begin position="1"/>
        <end position="20"/>
    </location>
</feature>
<comment type="cofactor">
    <cofactor evidence="11 12">
        <name>Zn(2+)</name>
        <dbReference type="ChEBI" id="CHEBI:29105"/>
    </cofactor>
    <text evidence="11 12">Binds 1 zinc ion per subunit.</text>
</comment>
<evidence type="ECO:0000256" key="8">
    <source>
        <dbReference type="ARBA" id="ARBA00023157"/>
    </source>
</evidence>
<name>A0A9J6H3H4_HAELO</name>
<dbReference type="OrthoDB" id="291007at2759"/>
<feature type="binding site" evidence="11">
    <location>
        <position position="317"/>
    </location>
    <ligand>
        <name>Zn(2+)</name>
        <dbReference type="ChEBI" id="CHEBI:29105"/>
        <note>catalytic</note>
    </ligand>
</feature>
<dbReference type="VEuPathDB" id="VectorBase:HLOH_049567"/>
<evidence type="ECO:0000313" key="15">
    <source>
        <dbReference type="EMBL" id="KAH9381560.1"/>
    </source>
</evidence>